<organism evidence="1 2">
    <name type="scientific">Catharanthus roseus</name>
    <name type="common">Madagascar periwinkle</name>
    <name type="synonym">Vinca rosea</name>
    <dbReference type="NCBI Taxonomy" id="4058"/>
    <lineage>
        <taxon>Eukaryota</taxon>
        <taxon>Viridiplantae</taxon>
        <taxon>Streptophyta</taxon>
        <taxon>Embryophyta</taxon>
        <taxon>Tracheophyta</taxon>
        <taxon>Spermatophyta</taxon>
        <taxon>Magnoliopsida</taxon>
        <taxon>eudicotyledons</taxon>
        <taxon>Gunneridae</taxon>
        <taxon>Pentapetalae</taxon>
        <taxon>asterids</taxon>
        <taxon>lamiids</taxon>
        <taxon>Gentianales</taxon>
        <taxon>Apocynaceae</taxon>
        <taxon>Rauvolfioideae</taxon>
        <taxon>Vinceae</taxon>
        <taxon>Catharanthinae</taxon>
        <taxon>Catharanthus</taxon>
    </lineage>
</organism>
<protein>
    <submittedName>
        <fullName evidence="1">Uncharacterized protein</fullName>
    </submittedName>
</protein>
<evidence type="ECO:0000313" key="2">
    <source>
        <dbReference type="Proteomes" id="UP001060085"/>
    </source>
</evidence>
<dbReference type="EMBL" id="CM044708">
    <property type="protein sequence ID" value="KAI5649575.1"/>
    <property type="molecule type" value="Genomic_DNA"/>
</dbReference>
<reference evidence="2" key="1">
    <citation type="journal article" date="2023" name="Nat. Plants">
        <title>Single-cell RNA sequencing provides a high-resolution roadmap for understanding the multicellular compartmentation of specialized metabolism.</title>
        <authorList>
            <person name="Sun S."/>
            <person name="Shen X."/>
            <person name="Li Y."/>
            <person name="Li Y."/>
            <person name="Wang S."/>
            <person name="Li R."/>
            <person name="Zhang H."/>
            <person name="Shen G."/>
            <person name="Guo B."/>
            <person name="Wei J."/>
            <person name="Xu J."/>
            <person name="St-Pierre B."/>
            <person name="Chen S."/>
            <person name="Sun C."/>
        </authorList>
    </citation>
    <scope>NUCLEOTIDE SEQUENCE [LARGE SCALE GENOMIC DNA]</scope>
</reference>
<dbReference type="Proteomes" id="UP001060085">
    <property type="component" value="Linkage Group LG08"/>
</dbReference>
<evidence type="ECO:0000313" key="1">
    <source>
        <dbReference type="EMBL" id="KAI5649575.1"/>
    </source>
</evidence>
<comment type="caution">
    <text evidence="1">The sequence shown here is derived from an EMBL/GenBank/DDBJ whole genome shotgun (WGS) entry which is preliminary data.</text>
</comment>
<name>A0ACB9ZQ62_CATRO</name>
<accession>A0ACB9ZQ62</accession>
<proteinExistence type="predicted"/>
<sequence>MGQQQSKDELLYQQVNYGNVEGIKTLHRDGAGLEWMDREGKTPLIAACMNPELYNVAKTLIELGANVNAYRAGRHAGTPLHHAAKRGLEQTVKLLLSHGANALVINDDCQTPLDIARAKGYSNVVRAIESHLCLFSGWLRELYGPGFLELLAPQLLSRKVWVVVVPCGSRNLRKPFKLELAIYASMQEAQPRTIIALWKANMDEPNFNQPDPAVIISDNSSIPRRWRKRRGIMYSQVARRTRIKLAAASERNKQQLQWFCNACKGIPQVVHPTFPFNPQVPVVPATAPPTQDDMELAMAINASLQTATQQRPPHLGIPPVSVSGPGASSSITNFVDASVDQGSHAPGASSPKKGYNIQEASTSTVANSHVGAQPILENSVPASVPSAPIADEIIHDDGSIHYPQIDATLPLDMSQHPLESSNARAEEKKDAGTSSCVICLDAPVEGACIPCGHMAGCMSCLNEIKAKKWGCPVCRAKIDQVVRLYAV</sequence>
<keyword evidence="2" id="KW-1185">Reference proteome</keyword>
<gene>
    <name evidence="1" type="ORF">M9H77_35580</name>
</gene>